<dbReference type="PROSITE" id="PS51471">
    <property type="entry name" value="FE2OG_OXY"/>
    <property type="match status" value="1"/>
</dbReference>
<dbReference type="SUPFAM" id="SSF51197">
    <property type="entry name" value="Clavaminate synthase-like"/>
    <property type="match status" value="1"/>
</dbReference>
<reference evidence="6" key="3">
    <citation type="submission" date="2025-04" db="UniProtKB">
        <authorList>
            <consortium name="RefSeq"/>
        </authorList>
    </citation>
    <scope>IDENTIFICATION</scope>
    <source>
        <strain evidence="6">CBS 304.34</strain>
    </source>
</reference>
<dbReference type="GO" id="GO:0016491">
    <property type="term" value="F:oxidoreductase activity"/>
    <property type="evidence" value="ECO:0007669"/>
    <property type="project" value="UniProtKB-KW"/>
</dbReference>
<evidence type="ECO:0000313" key="6">
    <source>
        <dbReference type="RefSeq" id="XP_033576141.1"/>
    </source>
</evidence>
<evidence type="ECO:0000313" key="4">
    <source>
        <dbReference type="EMBL" id="KAF2809177.1"/>
    </source>
</evidence>
<reference evidence="6" key="2">
    <citation type="submission" date="2020-04" db="EMBL/GenBank/DDBJ databases">
        <authorList>
            <consortium name="NCBI Genome Project"/>
        </authorList>
    </citation>
    <scope>NUCLEOTIDE SEQUENCE</scope>
    <source>
        <strain evidence="6">CBS 304.34</strain>
    </source>
</reference>
<evidence type="ECO:0000259" key="3">
    <source>
        <dbReference type="PROSITE" id="PS51471"/>
    </source>
</evidence>
<dbReference type="InterPro" id="IPR026992">
    <property type="entry name" value="DIOX_N"/>
</dbReference>
<reference evidence="4 6" key="1">
    <citation type="journal article" date="2020" name="Stud. Mycol.">
        <title>101 Dothideomycetes genomes: a test case for predicting lifestyles and emergence of pathogens.</title>
        <authorList>
            <person name="Haridas S."/>
            <person name="Albert R."/>
            <person name="Binder M."/>
            <person name="Bloem J."/>
            <person name="Labutti K."/>
            <person name="Salamov A."/>
            <person name="Andreopoulos B."/>
            <person name="Baker S."/>
            <person name="Barry K."/>
            <person name="Bills G."/>
            <person name="Bluhm B."/>
            <person name="Cannon C."/>
            <person name="Castanera R."/>
            <person name="Culley D."/>
            <person name="Daum C."/>
            <person name="Ezra D."/>
            <person name="Gonzalez J."/>
            <person name="Henrissat B."/>
            <person name="Kuo A."/>
            <person name="Liang C."/>
            <person name="Lipzen A."/>
            <person name="Lutzoni F."/>
            <person name="Magnuson J."/>
            <person name="Mondo S."/>
            <person name="Nolan M."/>
            <person name="Ohm R."/>
            <person name="Pangilinan J."/>
            <person name="Park H.-J."/>
            <person name="Ramirez L."/>
            <person name="Alfaro M."/>
            <person name="Sun H."/>
            <person name="Tritt A."/>
            <person name="Yoshinaga Y."/>
            <person name="Zwiers L.-H."/>
            <person name="Turgeon B."/>
            <person name="Goodwin S."/>
            <person name="Spatafora J."/>
            <person name="Crous P."/>
            <person name="Grigoriev I."/>
        </authorList>
    </citation>
    <scope>NUCLEOTIDE SEQUENCE</scope>
    <source>
        <strain evidence="4 6">CBS 304.34</strain>
    </source>
</reference>
<dbReference type="OrthoDB" id="288590at2759"/>
<dbReference type="Proteomes" id="UP000504636">
    <property type="component" value="Unplaced"/>
</dbReference>
<gene>
    <name evidence="4 6" type="ORF">BDZ99DRAFT_571973</name>
</gene>
<dbReference type="EMBL" id="MU003702">
    <property type="protein sequence ID" value="KAF2809177.1"/>
    <property type="molecule type" value="Genomic_DNA"/>
</dbReference>
<evidence type="ECO:0000313" key="5">
    <source>
        <dbReference type="Proteomes" id="UP000504636"/>
    </source>
</evidence>
<dbReference type="InterPro" id="IPR044861">
    <property type="entry name" value="IPNS-like_FE2OG_OXY"/>
</dbReference>
<dbReference type="InterPro" id="IPR027443">
    <property type="entry name" value="IPNS-like_sf"/>
</dbReference>
<dbReference type="GeneID" id="54469046"/>
<evidence type="ECO:0000256" key="1">
    <source>
        <dbReference type="ARBA" id="ARBA00008056"/>
    </source>
</evidence>
<dbReference type="PANTHER" id="PTHR47990">
    <property type="entry name" value="2-OXOGLUTARATE (2OG) AND FE(II)-DEPENDENT OXYGENASE SUPERFAMILY PROTEIN-RELATED"/>
    <property type="match status" value="1"/>
</dbReference>
<keyword evidence="2" id="KW-0560">Oxidoreductase</keyword>
<dbReference type="GO" id="GO:0046872">
    <property type="term" value="F:metal ion binding"/>
    <property type="evidence" value="ECO:0007669"/>
    <property type="project" value="UniProtKB-KW"/>
</dbReference>
<dbReference type="RefSeq" id="XP_033576141.1">
    <property type="nucleotide sequence ID" value="XM_033728153.1"/>
</dbReference>
<proteinExistence type="inferred from homology"/>
<dbReference type="InterPro" id="IPR050231">
    <property type="entry name" value="Iron_ascorbate_oxido_reductase"/>
</dbReference>
<dbReference type="Gene3D" id="2.60.120.330">
    <property type="entry name" value="B-lactam Antibiotic, Isopenicillin N Synthase, Chain"/>
    <property type="match status" value="1"/>
</dbReference>
<name>A0A6A6YMT5_9PEZI</name>
<dbReference type="AlphaFoldDB" id="A0A6A6YMT5"/>
<accession>A0A6A6YMT5</accession>
<keyword evidence="2" id="KW-0408">Iron</keyword>
<dbReference type="Pfam" id="PF14226">
    <property type="entry name" value="DIOX_N"/>
    <property type="match status" value="1"/>
</dbReference>
<dbReference type="InterPro" id="IPR005123">
    <property type="entry name" value="Oxoglu/Fe-dep_dioxygenase_dom"/>
</dbReference>
<dbReference type="FunFam" id="2.60.120.330:FF:000051">
    <property type="entry name" value="Clavaminate synthase-like protein"/>
    <property type="match status" value="1"/>
</dbReference>
<organism evidence="4">
    <name type="scientific">Mytilinidion resinicola</name>
    <dbReference type="NCBI Taxonomy" id="574789"/>
    <lineage>
        <taxon>Eukaryota</taxon>
        <taxon>Fungi</taxon>
        <taxon>Dikarya</taxon>
        <taxon>Ascomycota</taxon>
        <taxon>Pezizomycotina</taxon>
        <taxon>Dothideomycetes</taxon>
        <taxon>Pleosporomycetidae</taxon>
        <taxon>Mytilinidiales</taxon>
        <taxon>Mytilinidiaceae</taxon>
        <taxon>Mytilinidion</taxon>
    </lineage>
</organism>
<evidence type="ECO:0000256" key="2">
    <source>
        <dbReference type="RuleBase" id="RU003682"/>
    </source>
</evidence>
<protein>
    <submittedName>
        <fullName evidence="4 6">Oxidoreductase-like protein</fullName>
    </submittedName>
</protein>
<keyword evidence="5" id="KW-1185">Reference proteome</keyword>
<comment type="similarity">
    <text evidence="1 2">Belongs to the iron/ascorbate-dependent oxidoreductase family.</text>
</comment>
<dbReference type="GO" id="GO:0044283">
    <property type="term" value="P:small molecule biosynthetic process"/>
    <property type="evidence" value="ECO:0007669"/>
    <property type="project" value="UniProtKB-ARBA"/>
</dbReference>
<keyword evidence="2" id="KW-0479">Metal-binding</keyword>
<feature type="domain" description="Fe2OG dioxygenase" evidence="3">
    <location>
        <begin position="176"/>
        <end position="291"/>
    </location>
</feature>
<dbReference type="Pfam" id="PF03171">
    <property type="entry name" value="2OG-FeII_Oxy"/>
    <property type="match status" value="1"/>
</dbReference>
<sequence>MAAVATSSTDLPVIDISSPSPETARDILDAASTFGFVFVKNHDIGVPPADIQAMFDLSRTFFQSPTEVKATCSINSSTSGKNRGWLSMHTETLDPAHQQRGDFKEAFNIGEFSSGKANQPLPAPLVEGEYRISQFIDQCHDLCNKIMDLFAAGLEIPSAEGGDKWFSDRHDKTKGPSGSILRLLYYPSVPSPPEQTDIRAGAHSDYGSVTLLFQLPSQPGLEILTTSNEWAPVPVNPTSDPNPPILVNIGDALSYWTNGLLRSTVHRVIFPQPEEGKSSEDRYSIAYFCHPLDEARLVPVPSEKVKGFHSAEGENQKRKVGYGGGTGDADEAITARDHLNRRLAATYDLSDVKAE</sequence>